<organism evidence="2 3">
    <name type="scientific">Gymnopus androsaceus JB14</name>
    <dbReference type="NCBI Taxonomy" id="1447944"/>
    <lineage>
        <taxon>Eukaryota</taxon>
        <taxon>Fungi</taxon>
        <taxon>Dikarya</taxon>
        <taxon>Basidiomycota</taxon>
        <taxon>Agaricomycotina</taxon>
        <taxon>Agaricomycetes</taxon>
        <taxon>Agaricomycetidae</taxon>
        <taxon>Agaricales</taxon>
        <taxon>Marasmiineae</taxon>
        <taxon>Omphalotaceae</taxon>
        <taxon>Gymnopus</taxon>
    </lineage>
</organism>
<sequence>MERASSHSAHDKDDQAELQNVIDMSLEQPGAETISGMSLNAEEQEELEKASILSTMSSEKFDETATELHLGEQMSHLERMEKELKAYELYVAAVQLGMSFQQSGDTSQIKNAVQILEQAVKLTPEGHADKPERLNNLGAAFQLQFCHLGEPSDIASAILAHKQAVELTADDHADKPAMLNNLGTAFQSQFCHLGGQHDIESAILAHKQAVKFTPDGHAAKPGRLSNLGAAFLSRFDYLGELNDIASAIVAHKQAVELTPDGHTGKPAMLNNLGNAYESRFGHLGELSDIESTILAKMQAVELTPDGHAEKPSRLSNLGNAYRSRFELLRELSDIESAILAHKQAVELIPDGHANKPGMLNNLGNAYESRFNHLGEFSDIESTIVAKMQAVELTPDGHANKPRWLSNLGTAFQSRFDHIGELSDIANAIVAHKQAVELIPDGHADKPKILNNLGASFQSRFDHLGELSDIESAILAKKQAVELTPDGHADKPRWLNNLGNAHHSKFSHSQDIIDLNFALSAFQKASLQSSSKPHVKLQAAIKWSELCSTPALAIQAYQRFFELIPQVVWLGKTVGHRYEELPQIGRVTAAAVATAISAGNLPLAIEWLDEGRSIVWGQILQLRSPLDDLRHQHPEISKDLEMVSKALENAGTSTKNNIENITSGTEQTTVEEESQKHHRLAAQYEGLISYVRSLDGFESFMKPKKYSELALAATHGPVIIVNIDKSRCDALVLCSSQSIIHVPLPNFSSEQAHKLHINLISSLHANSVRTVRNGDRLSLVRSRGNHDHFALILKRLWSNVVQPILSKIENVLYDCSQDYIAHVTWCATGPLTLLPLHAAGIYGGPAENSINISDFVVSSYTTTLRAMIESIPKLTQHQADIPTILIVSQPDTPGFSALPGTVEETKVIQKYTSSEHTCHLNHDAATTDVVMHEISKYNFVHFACHGIQDIHDPLNSSFALYDQKLRLKALMNLSLSNVQLAFLSACQTATGDVNLPEEAVHLAAGMLAVGYPSVIATLWSIGDEEAPFVADRVYANLLGHHGISSEEKSTMTPAYALHEAIKDLRKEVVETNFVKWVPFIHLGA</sequence>
<accession>A0A6A4HNV0</accession>
<dbReference type="Gene3D" id="1.25.40.10">
    <property type="entry name" value="Tetratricopeptide repeat domain"/>
    <property type="match status" value="3"/>
</dbReference>
<keyword evidence="3" id="KW-1185">Reference proteome</keyword>
<evidence type="ECO:0000313" key="3">
    <source>
        <dbReference type="Proteomes" id="UP000799118"/>
    </source>
</evidence>
<reference evidence="2" key="1">
    <citation type="journal article" date="2019" name="Environ. Microbiol.">
        <title>Fungal ecological strategies reflected in gene transcription - a case study of two litter decomposers.</title>
        <authorList>
            <person name="Barbi F."/>
            <person name="Kohler A."/>
            <person name="Barry K."/>
            <person name="Baskaran P."/>
            <person name="Daum C."/>
            <person name="Fauchery L."/>
            <person name="Ihrmark K."/>
            <person name="Kuo A."/>
            <person name="LaButti K."/>
            <person name="Lipzen A."/>
            <person name="Morin E."/>
            <person name="Grigoriev I.V."/>
            <person name="Henrissat B."/>
            <person name="Lindahl B."/>
            <person name="Martin F."/>
        </authorList>
    </citation>
    <scope>NUCLEOTIDE SEQUENCE</scope>
    <source>
        <strain evidence="2">JB14</strain>
    </source>
</reference>
<dbReference type="InterPro" id="IPR011990">
    <property type="entry name" value="TPR-like_helical_dom_sf"/>
</dbReference>
<feature type="domain" description="CHAT" evidence="1">
    <location>
        <begin position="792"/>
        <end position="1082"/>
    </location>
</feature>
<name>A0A6A4HNV0_9AGAR</name>
<dbReference type="SUPFAM" id="SSF48452">
    <property type="entry name" value="TPR-like"/>
    <property type="match status" value="2"/>
</dbReference>
<dbReference type="InterPro" id="IPR024983">
    <property type="entry name" value="CHAT_dom"/>
</dbReference>
<gene>
    <name evidence="2" type="ORF">BT96DRAFT_1020002</name>
</gene>
<evidence type="ECO:0000313" key="2">
    <source>
        <dbReference type="EMBL" id="KAE9398697.1"/>
    </source>
</evidence>
<dbReference type="EMBL" id="ML769479">
    <property type="protein sequence ID" value="KAE9398697.1"/>
    <property type="molecule type" value="Genomic_DNA"/>
</dbReference>
<dbReference type="OrthoDB" id="9991317at2759"/>
<dbReference type="PANTHER" id="PTHR10098:SF108">
    <property type="entry name" value="TETRATRICOPEPTIDE REPEAT PROTEIN 28"/>
    <property type="match status" value="1"/>
</dbReference>
<dbReference type="PANTHER" id="PTHR10098">
    <property type="entry name" value="RAPSYN-RELATED"/>
    <property type="match status" value="1"/>
</dbReference>
<proteinExistence type="predicted"/>
<protein>
    <recommendedName>
        <fullName evidence="1">CHAT domain-containing protein</fullName>
    </recommendedName>
</protein>
<dbReference type="AlphaFoldDB" id="A0A6A4HNV0"/>
<evidence type="ECO:0000259" key="1">
    <source>
        <dbReference type="Pfam" id="PF12770"/>
    </source>
</evidence>
<dbReference type="Proteomes" id="UP000799118">
    <property type="component" value="Unassembled WGS sequence"/>
</dbReference>
<dbReference type="Pfam" id="PF12770">
    <property type="entry name" value="CHAT"/>
    <property type="match status" value="1"/>
</dbReference>